<evidence type="ECO:0000313" key="3">
    <source>
        <dbReference type="Proteomes" id="UP001174936"/>
    </source>
</evidence>
<dbReference type="PRINTS" id="PR01217">
    <property type="entry name" value="PRICHEXTENSN"/>
</dbReference>
<proteinExistence type="predicted"/>
<feature type="compositionally biased region" description="Pro residues" evidence="1">
    <location>
        <begin position="23"/>
        <end position="33"/>
    </location>
</feature>
<feature type="compositionally biased region" description="Acidic residues" evidence="1">
    <location>
        <begin position="460"/>
        <end position="470"/>
    </location>
</feature>
<evidence type="ECO:0000313" key="2">
    <source>
        <dbReference type="EMBL" id="KAK0643357.1"/>
    </source>
</evidence>
<dbReference type="Proteomes" id="UP001174936">
    <property type="component" value="Unassembled WGS sequence"/>
</dbReference>
<feature type="compositionally biased region" description="Pro residues" evidence="1">
    <location>
        <begin position="119"/>
        <end position="129"/>
    </location>
</feature>
<dbReference type="AlphaFoldDB" id="A0AA40CM06"/>
<feature type="compositionally biased region" description="Polar residues" evidence="1">
    <location>
        <begin position="141"/>
        <end position="150"/>
    </location>
</feature>
<name>A0AA40CM06_9PEZI</name>
<feature type="region of interest" description="Disordered" evidence="1">
    <location>
        <begin position="401"/>
        <end position="470"/>
    </location>
</feature>
<protein>
    <submittedName>
        <fullName evidence="2">Uncharacterized protein</fullName>
    </submittedName>
</protein>
<feature type="region of interest" description="Disordered" evidence="1">
    <location>
        <begin position="115"/>
        <end position="271"/>
    </location>
</feature>
<feature type="region of interest" description="Disordered" evidence="1">
    <location>
        <begin position="1"/>
        <end position="52"/>
    </location>
</feature>
<comment type="caution">
    <text evidence="2">The sequence shown here is derived from an EMBL/GenBank/DDBJ whole genome shotgun (WGS) entry which is preliminary data.</text>
</comment>
<reference evidence="2" key="1">
    <citation type="submission" date="2023-06" db="EMBL/GenBank/DDBJ databases">
        <title>Genome-scale phylogeny and comparative genomics of the fungal order Sordariales.</title>
        <authorList>
            <consortium name="Lawrence Berkeley National Laboratory"/>
            <person name="Hensen N."/>
            <person name="Bonometti L."/>
            <person name="Westerberg I."/>
            <person name="Brannstrom I.O."/>
            <person name="Guillou S."/>
            <person name="Cros-Aarteil S."/>
            <person name="Calhoun S."/>
            <person name="Haridas S."/>
            <person name="Kuo A."/>
            <person name="Mondo S."/>
            <person name="Pangilinan J."/>
            <person name="Riley R."/>
            <person name="Labutti K."/>
            <person name="Andreopoulos B."/>
            <person name="Lipzen A."/>
            <person name="Chen C."/>
            <person name="Yanf M."/>
            <person name="Daum C."/>
            <person name="Ng V."/>
            <person name="Clum A."/>
            <person name="Steindorff A."/>
            <person name="Ohm R."/>
            <person name="Martin F."/>
            <person name="Silar P."/>
            <person name="Natvig D."/>
            <person name="Lalanne C."/>
            <person name="Gautier V."/>
            <person name="Ament-Velasquez S.L."/>
            <person name="Kruys A."/>
            <person name="Hutchinson M.I."/>
            <person name="Powell A.J."/>
            <person name="Barry K."/>
            <person name="Miller A.N."/>
            <person name="Grigoriev I.V."/>
            <person name="Debuchy R."/>
            <person name="Gladieux P."/>
            <person name="Thoren M.H."/>
            <person name="Johannesson H."/>
        </authorList>
    </citation>
    <scope>NUCLEOTIDE SEQUENCE</scope>
    <source>
        <strain evidence="2">SMH2532-1</strain>
    </source>
</reference>
<dbReference type="EMBL" id="JAULSV010000005">
    <property type="protein sequence ID" value="KAK0643357.1"/>
    <property type="molecule type" value="Genomic_DNA"/>
</dbReference>
<feature type="compositionally biased region" description="Low complexity" evidence="1">
    <location>
        <begin position="1"/>
        <end position="19"/>
    </location>
</feature>
<sequence>MTDPNPAAGADASGDAAKGGAPGPLPTTTPSPAPIAIATPGGPPSASPAASRPMYVPQFTAATQLILKRMKGEPSSLSSALSIATASMTGPIKPSTYEDVKRRLVMGMNTSAAMTMPMPTAPAPPPSPSPFTMDSIPMPRPSSTQQSAKATGSAIRRISSGLTASGKTPVTKATATKAPASEAKAKKPKATAAPKATSHKRKRGKGQTGDGMDDSNSDLSDFPEKEPTPPDLTPAAPLTMTKSGRQVLKPTTYNPAAMDAGTRKRTHYGKRTTEQALCKKCTRMQSPASNQMRCHDPNRSWYCGACAEKQARNLAKRQKVEVKIPVGPPPRESWASKTPQQRRAYLMSLPSHELVNLITIGLELHPDLPIFPGTPTEPSSANSAQGQPRSLFAGTSIEGLFPRADANPTGQMNFIRKAPSSTGSSEDNQEKVEEGEEEDDPLAALWPRAGRGLYSRLPPDTEDAERLVDDDDYESFSVIVYDERGRKVEENGMKI</sequence>
<gene>
    <name evidence="2" type="ORF">B0T16DRAFT_429997</name>
</gene>
<evidence type="ECO:0000256" key="1">
    <source>
        <dbReference type="SAM" id="MobiDB-lite"/>
    </source>
</evidence>
<organism evidence="2 3">
    <name type="scientific">Cercophora newfieldiana</name>
    <dbReference type="NCBI Taxonomy" id="92897"/>
    <lineage>
        <taxon>Eukaryota</taxon>
        <taxon>Fungi</taxon>
        <taxon>Dikarya</taxon>
        <taxon>Ascomycota</taxon>
        <taxon>Pezizomycotina</taxon>
        <taxon>Sordariomycetes</taxon>
        <taxon>Sordariomycetidae</taxon>
        <taxon>Sordariales</taxon>
        <taxon>Lasiosphaeriaceae</taxon>
        <taxon>Cercophora</taxon>
    </lineage>
</organism>
<keyword evidence="3" id="KW-1185">Reference proteome</keyword>
<feature type="compositionally biased region" description="Low complexity" evidence="1">
    <location>
        <begin position="167"/>
        <end position="182"/>
    </location>
</feature>
<accession>A0AA40CM06</accession>